<dbReference type="STRING" id="1802448.A2672_02920"/>
<keyword evidence="1" id="KW-0812">Transmembrane</keyword>
<gene>
    <name evidence="2" type="ORF">A2672_02920</name>
</gene>
<comment type="caution">
    <text evidence="2">The sequence shown here is derived from an EMBL/GenBank/DDBJ whole genome shotgun (WGS) entry which is preliminary data.</text>
</comment>
<keyword evidence="1" id="KW-1133">Transmembrane helix</keyword>
<evidence type="ECO:0000313" key="2">
    <source>
        <dbReference type="EMBL" id="OHA64627.1"/>
    </source>
</evidence>
<evidence type="ECO:0000313" key="3">
    <source>
        <dbReference type="Proteomes" id="UP000178065"/>
    </source>
</evidence>
<dbReference type="Proteomes" id="UP000178065">
    <property type="component" value="Unassembled WGS sequence"/>
</dbReference>
<name>A0A1G2QW07_9BACT</name>
<dbReference type="EMBL" id="MHTT01000031">
    <property type="protein sequence ID" value="OHA64627.1"/>
    <property type="molecule type" value="Genomic_DNA"/>
</dbReference>
<accession>A0A1G2QW07</accession>
<protein>
    <submittedName>
        <fullName evidence="2">Uncharacterized protein</fullName>
    </submittedName>
</protein>
<sequence>MTGDLHDMARCFAVALQGKECPESAGFLAMGVFHIDVLKIFSIATLVALALLLLFAISFFPPISKRIESFVSQEIFAQAPVTAATKEMHWLERRFHSPTFL</sequence>
<feature type="transmembrane region" description="Helical" evidence="1">
    <location>
        <begin position="40"/>
        <end position="60"/>
    </location>
</feature>
<keyword evidence="1" id="KW-0472">Membrane</keyword>
<evidence type="ECO:0000256" key="1">
    <source>
        <dbReference type="SAM" id="Phobius"/>
    </source>
</evidence>
<organism evidence="2 3">
    <name type="scientific">Candidatus Wildermuthbacteria bacterium RIFCSPHIGHO2_01_FULL_49_22b</name>
    <dbReference type="NCBI Taxonomy" id="1802448"/>
    <lineage>
        <taxon>Bacteria</taxon>
        <taxon>Candidatus Wildermuthiibacteriota</taxon>
    </lineage>
</organism>
<proteinExistence type="predicted"/>
<reference evidence="2 3" key="1">
    <citation type="journal article" date="2016" name="Nat. Commun.">
        <title>Thousands of microbial genomes shed light on interconnected biogeochemical processes in an aquifer system.</title>
        <authorList>
            <person name="Anantharaman K."/>
            <person name="Brown C.T."/>
            <person name="Hug L.A."/>
            <person name="Sharon I."/>
            <person name="Castelle C.J."/>
            <person name="Probst A.J."/>
            <person name="Thomas B.C."/>
            <person name="Singh A."/>
            <person name="Wilkins M.J."/>
            <person name="Karaoz U."/>
            <person name="Brodie E.L."/>
            <person name="Williams K.H."/>
            <person name="Hubbard S.S."/>
            <person name="Banfield J.F."/>
        </authorList>
    </citation>
    <scope>NUCLEOTIDE SEQUENCE [LARGE SCALE GENOMIC DNA]</scope>
</reference>
<dbReference type="AlphaFoldDB" id="A0A1G2QW07"/>